<dbReference type="PANTHER" id="PTHR43133:SF60">
    <property type="entry name" value="RNA POLYMERASE SIGMA FACTOR SIGV"/>
    <property type="match status" value="1"/>
</dbReference>
<dbReference type="NCBIfam" id="TIGR02937">
    <property type="entry name" value="sigma70-ECF"/>
    <property type="match status" value="1"/>
</dbReference>
<evidence type="ECO:0000256" key="4">
    <source>
        <dbReference type="ARBA" id="ARBA00023163"/>
    </source>
</evidence>
<evidence type="ECO:0000259" key="5">
    <source>
        <dbReference type="Pfam" id="PF04542"/>
    </source>
</evidence>
<evidence type="ECO:0000256" key="2">
    <source>
        <dbReference type="ARBA" id="ARBA00023015"/>
    </source>
</evidence>
<feature type="domain" description="RNA polymerase sigma factor 70 region 4 type 2" evidence="6">
    <location>
        <begin position="127"/>
        <end position="179"/>
    </location>
</feature>
<evidence type="ECO:0000313" key="8">
    <source>
        <dbReference type="Proteomes" id="UP001230220"/>
    </source>
</evidence>
<evidence type="ECO:0000256" key="1">
    <source>
        <dbReference type="ARBA" id="ARBA00010641"/>
    </source>
</evidence>
<keyword evidence="3" id="KW-0731">Sigma factor</keyword>
<dbReference type="InterPro" id="IPR007627">
    <property type="entry name" value="RNA_pol_sigma70_r2"/>
</dbReference>
<dbReference type="InterPro" id="IPR039425">
    <property type="entry name" value="RNA_pol_sigma-70-like"/>
</dbReference>
<dbReference type="InterPro" id="IPR014284">
    <property type="entry name" value="RNA_pol_sigma-70_dom"/>
</dbReference>
<dbReference type="CDD" id="cd06171">
    <property type="entry name" value="Sigma70_r4"/>
    <property type="match status" value="1"/>
</dbReference>
<comment type="caution">
    <text evidence="7">The sequence shown here is derived from an EMBL/GenBank/DDBJ whole genome shotgun (WGS) entry which is preliminary data.</text>
</comment>
<protein>
    <submittedName>
        <fullName evidence="7">RNA polymerase sigma factor (Sigma-70 family)</fullName>
    </submittedName>
</protein>
<evidence type="ECO:0000256" key="3">
    <source>
        <dbReference type="ARBA" id="ARBA00023082"/>
    </source>
</evidence>
<accession>A0ABU0E5N1</accession>
<dbReference type="PANTHER" id="PTHR43133">
    <property type="entry name" value="RNA POLYMERASE ECF-TYPE SIGMA FACTO"/>
    <property type="match status" value="1"/>
</dbReference>
<keyword evidence="8" id="KW-1185">Reference proteome</keyword>
<proteinExistence type="inferred from homology"/>
<dbReference type="Gene3D" id="1.10.10.10">
    <property type="entry name" value="Winged helix-like DNA-binding domain superfamily/Winged helix DNA-binding domain"/>
    <property type="match status" value="1"/>
</dbReference>
<feature type="domain" description="RNA polymerase sigma-70 region 2" evidence="5">
    <location>
        <begin position="23"/>
        <end position="89"/>
    </location>
</feature>
<name>A0ABU0E5N1_9FIRM</name>
<evidence type="ECO:0000313" key="7">
    <source>
        <dbReference type="EMBL" id="MDQ0362029.1"/>
    </source>
</evidence>
<dbReference type="Pfam" id="PF08281">
    <property type="entry name" value="Sigma70_r4_2"/>
    <property type="match status" value="1"/>
</dbReference>
<dbReference type="RefSeq" id="WP_307409272.1">
    <property type="nucleotide sequence ID" value="NZ_JAUSUR010000005.1"/>
</dbReference>
<dbReference type="InterPro" id="IPR013249">
    <property type="entry name" value="RNA_pol_sigma70_r4_t2"/>
</dbReference>
<dbReference type="EMBL" id="JAUSUR010000005">
    <property type="protein sequence ID" value="MDQ0362029.1"/>
    <property type="molecule type" value="Genomic_DNA"/>
</dbReference>
<dbReference type="Proteomes" id="UP001230220">
    <property type="component" value="Unassembled WGS sequence"/>
</dbReference>
<evidence type="ECO:0000259" key="6">
    <source>
        <dbReference type="Pfam" id="PF08281"/>
    </source>
</evidence>
<dbReference type="Gene3D" id="1.10.1740.10">
    <property type="match status" value="1"/>
</dbReference>
<dbReference type="InterPro" id="IPR013325">
    <property type="entry name" value="RNA_pol_sigma_r2"/>
</dbReference>
<dbReference type="InterPro" id="IPR036388">
    <property type="entry name" value="WH-like_DNA-bd_sf"/>
</dbReference>
<sequence>MKDKGLTQIVEEVQKDSKQFELLYSRIVKKVYYWCFTILKNGSEAEDVMQESMILIYKKIHTLKSPEYFNSWMYRLVTNCCYGYLNKKKDLEFSINEDFDDGFESRFTESRREYLPKEAYDLSETKQIISDIINELPRKQRETIILFYLEELKIDEIADILDCSSGTIKGRLHKGRKNLEMQLSEYQENNKVKLYSVPLLSILALILYEQRETTCRYVDLSYHKSLFRLSWFSKFTTLLPKLTVVVLSGVVCVSAATLFLTSDTNSTGTIEDDFNVCGLNETQSPREDTKSINTKPKGYQLISTVTRDTNLTRGSVKVRIELKKDIDRDEVKILSKDDEVMFDLKNNQIVFQVIENGNYIVYVKSEKLEVNINNIDAYAPELVEVYNHEKYLQLDIKDEKSKIDFENSYLEHNGKEYPIKDSFIVDGKFSGECFIVLTDKDSRTVRYTMNFSEIEEINKQ</sequence>
<gene>
    <name evidence="7" type="ORF">J2S15_002782</name>
</gene>
<keyword evidence="2" id="KW-0805">Transcription regulation</keyword>
<keyword evidence="4" id="KW-0804">Transcription</keyword>
<dbReference type="SUPFAM" id="SSF88659">
    <property type="entry name" value="Sigma3 and sigma4 domains of RNA polymerase sigma factors"/>
    <property type="match status" value="1"/>
</dbReference>
<comment type="similarity">
    <text evidence="1">Belongs to the sigma-70 factor family. ECF subfamily.</text>
</comment>
<dbReference type="InterPro" id="IPR013324">
    <property type="entry name" value="RNA_pol_sigma_r3/r4-like"/>
</dbReference>
<dbReference type="Pfam" id="PF04542">
    <property type="entry name" value="Sigma70_r2"/>
    <property type="match status" value="1"/>
</dbReference>
<organism evidence="7 8">
    <name type="scientific">Breznakia pachnodae</name>
    <dbReference type="NCBI Taxonomy" id="265178"/>
    <lineage>
        <taxon>Bacteria</taxon>
        <taxon>Bacillati</taxon>
        <taxon>Bacillota</taxon>
        <taxon>Erysipelotrichia</taxon>
        <taxon>Erysipelotrichales</taxon>
        <taxon>Erysipelotrichaceae</taxon>
        <taxon>Breznakia</taxon>
    </lineage>
</organism>
<dbReference type="SUPFAM" id="SSF88946">
    <property type="entry name" value="Sigma2 domain of RNA polymerase sigma factors"/>
    <property type="match status" value="1"/>
</dbReference>
<reference evidence="7 8" key="1">
    <citation type="submission" date="2023-07" db="EMBL/GenBank/DDBJ databases">
        <title>Genomic Encyclopedia of Type Strains, Phase IV (KMG-IV): sequencing the most valuable type-strain genomes for metagenomic binning, comparative biology and taxonomic classification.</title>
        <authorList>
            <person name="Goeker M."/>
        </authorList>
    </citation>
    <scope>NUCLEOTIDE SEQUENCE [LARGE SCALE GENOMIC DNA]</scope>
    <source>
        <strain evidence="7 8">DSM 16784</strain>
    </source>
</reference>